<reference evidence="3" key="1">
    <citation type="journal article" date="2019" name="Int. J. Syst. Evol. Microbiol.">
        <title>The Global Catalogue of Microorganisms (GCM) 10K type strain sequencing project: providing services to taxonomists for standard genome sequencing and annotation.</title>
        <authorList>
            <consortium name="The Broad Institute Genomics Platform"/>
            <consortium name="The Broad Institute Genome Sequencing Center for Infectious Disease"/>
            <person name="Wu L."/>
            <person name="Ma J."/>
        </authorList>
    </citation>
    <scope>NUCLEOTIDE SEQUENCE [LARGE SCALE GENOMIC DNA]</scope>
    <source>
        <strain evidence="3">JCM 17688</strain>
    </source>
</reference>
<dbReference type="InterPro" id="IPR036597">
    <property type="entry name" value="Fido-like_dom_sf"/>
</dbReference>
<dbReference type="InterPro" id="IPR003812">
    <property type="entry name" value="Fido"/>
</dbReference>
<sequence>MTAEARGVVGDTPDKIDVYDLEQAAQRVVTDTLIRSVLDGDLHVEDLATDHFLRELHADLYGDIWQWAGRLRRREATIGIDPNLIAVELRAGLDTLVWRWTNTTDWTAHEFGIAVHAETVRIHPFVDGNGRTTRLLADLVFLAVQDDEYPPATYDWNVDKAEYVRLLQQFDRDRDPAALARFVRTVSVVD</sequence>
<organism evidence="2 3">
    <name type="scientific">Tsukamurella soli</name>
    <dbReference type="NCBI Taxonomy" id="644556"/>
    <lineage>
        <taxon>Bacteria</taxon>
        <taxon>Bacillati</taxon>
        <taxon>Actinomycetota</taxon>
        <taxon>Actinomycetes</taxon>
        <taxon>Mycobacteriales</taxon>
        <taxon>Tsukamurellaceae</taxon>
        <taxon>Tsukamurella</taxon>
    </lineage>
</organism>
<protein>
    <submittedName>
        <fullName evidence="2">Mobile mystery protein B</fullName>
    </submittedName>
</protein>
<evidence type="ECO:0000313" key="2">
    <source>
        <dbReference type="EMBL" id="GAA4384787.1"/>
    </source>
</evidence>
<accession>A0ABP8J4F0</accession>
<dbReference type="EMBL" id="BAABFR010000005">
    <property type="protein sequence ID" value="GAA4384787.1"/>
    <property type="molecule type" value="Genomic_DNA"/>
</dbReference>
<dbReference type="PANTHER" id="PTHR13504:SF39">
    <property type="entry name" value="CELL FILAMENTATION PROTEIN"/>
    <property type="match status" value="1"/>
</dbReference>
<dbReference type="PANTHER" id="PTHR13504">
    <property type="entry name" value="FIDO DOMAIN-CONTAINING PROTEIN DDB_G0283145"/>
    <property type="match status" value="1"/>
</dbReference>
<keyword evidence="3" id="KW-1185">Reference proteome</keyword>
<gene>
    <name evidence="2" type="ORF">GCM10023147_05680</name>
</gene>
<dbReference type="InterPro" id="IPR040198">
    <property type="entry name" value="Fido_containing"/>
</dbReference>
<dbReference type="Pfam" id="PF02661">
    <property type="entry name" value="Fic"/>
    <property type="match status" value="1"/>
</dbReference>
<feature type="domain" description="Fido" evidence="1">
    <location>
        <begin position="48"/>
        <end position="185"/>
    </location>
</feature>
<proteinExistence type="predicted"/>
<evidence type="ECO:0000259" key="1">
    <source>
        <dbReference type="PROSITE" id="PS51459"/>
    </source>
</evidence>
<evidence type="ECO:0000313" key="3">
    <source>
        <dbReference type="Proteomes" id="UP001500635"/>
    </source>
</evidence>
<comment type="caution">
    <text evidence="2">The sequence shown here is derived from an EMBL/GenBank/DDBJ whole genome shotgun (WGS) entry which is preliminary data.</text>
</comment>
<dbReference type="Proteomes" id="UP001500635">
    <property type="component" value="Unassembled WGS sequence"/>
</dbReference>
<dbReference type="SUPFAM" id="SSF140931">
    <property type="entry name" value="Fic-like"/>
    <property type="match status" value="1"/>
</dbReference>
<name>A0ABP8J4F0_9ACTN</name>
<dbReference type="Gene3D" id="1.10.3290.10">
    <property type="entry name" value="Fido-like domain"/>
    <property type="match status" value="1"/>
</dbReference>
<dbReference type="PROSITE" id="PS51459">
    <property type="entry name" value="FIDO"/>
    <property type="match status" value="1"/>
</dbReference>